<protein>
    <recommendedName>
        <fullName evidence="4">Helix-turn-helix domain-containing protein</fullName>
    </recommendedName>
</protein>
<reference evidence="2 3" key="1">
    <citation type="journal article" date="2015" name="Nature">
        <title>rRNA introns, odd ribosomes, and small enigmatic genomes across a large radiation of phyla.</title>
        <authorList>
            <person name="Brown C.T."/>
            <person name="Hug L.A."/>
            <person name="Thomas B.C."/>
            <person name="Sharon I."/>
            <person name="Castelle C.J."/>
            <person name="Singh A."/>
            <person name="Wilkins M.J."/>
            <person name="Williams K.H."/>
            <person name="Banfield J.F."/>
        </authorList>
    </citation>
    <scope>NUCLEOTIDE SEQUENCE [LARGE SCALE GENOMIC DNA]</scope>
</reference>
<feature type="region of interest" description="Disordered" evidence="1">
    <location>
        <begin position="86"/>
        <end position="119"/>
    </location>
</feature>
<comment type="caution">
    <text evidence="2">The sequence shown here is derived from an EMBL/GenBank/DDBJ whole genome shotgun (WGS) entry which is preliminary data.</text>
</comment>
<evidence type="ECO:0000256" key="1">
    <source>
        <dbReference type="SAM" id="MobiDB-lite"/>
    </source>
</evidence>
<name>A0A837IKC1_9BACT</name>
<accession>A0A837IKC1</accession>
<evidence type="ECO:0000313" key="2">
    <source>
        <dbReference type="EMBL" id="KKU92708.1"/>
    </source>
</evidence>
<sequence>MISPIFSDGKEYISAVRAAEKIGYASDYIGQLCRAKKIPGQLMGKSWYVDFASLVEHKKNRQLGKAKKSLVSEPKGQTLLNLEKSPEIILPQPSSETTAGEARSLNKPVFTYEKDNRPR</sequence>
<dbReference type="EMBL" id="LCPH01000008">
    <property type="protein sequence ID" value="KKU92708.1"/>
    <property type="molecule type" value="Genomic_DNA"/>
</dbReference>
<gene>
    <name evidence="2" type="ORF">UY25_C0008G0009</name>
</gene>
<organism evidence="2 3">
    <name type="scientific">Candidatus Yanofskybacteria bacterium GW2011_GWC1_48_11</name>
    <dbReference type="NCBI Taxonomy" id="1619027"/>
    <lineage>
        <taxon>Bacteria</taxon>
        <taxon>Candidatus Yanofskyibacteriota</taxon>
    </lineage>
</organism>
<feature type="non-terminal residue" evidence="2">
    <location>
        <position position="119"/>
    </location>
</feature>
<evidence type="ECO:0000313" key="3">
    <source>
        <dbReference type="Proteomes" id="UP000034462"/>
    </source>
</evidence>
<proteinExistence type="predicted"/>
<dbReference type="Proteomes" id="UP000034462">
    <property type="component" value="Unassembled WGS sequence"/>
</dbReference>
<evidence type="ECO:0008006" key="4">
    <source>
        <dbReference type="Google" id="ProtNLM"/>
    </source>
</evidence>
<dbReference type="AlphaFoldDB" id="A0A837IKC1"/>